<dbReference type="InterPro" id="IPR006311">
    <property type="entry name" value="TAT_signal"/>
</dbReference>
<evidence type="ECO:0008006" key="5">
    <source>
        <dbReference type="Google" id="ProtNLM"/>
    </source>
</evidence>
<evidence type="ECO:0000259" key="1">
    <source>
        <dbReference type="Pfam" id="PF01408"/>
    </source>
</evidence>
<dbReference type="InterPro" id="IPR043906">
    <property type="entry name" value="Gfo/Idh/MocA_OxRdtase_bact_C"/>
</dbReference>
<dbReference type="Pfam" id="PF01408">
    <property type="entry name" value="GFO_IDH_MocA"/>
    <property type="match status" value="1"/>
</dbReference>
<reference evidence="3 4" key="1">
    <citation type="submission" date="2019-04" db="EMBL/GenBank/DDBJ databases">
        <authorList>
            <person name="Van Vliet M D."/>
        </authorList>
    </citation>
    <scope>NUCLEOTIDE SEQUENCE [LARGE SCALE GENOMIC DNA]</scope>
    <source>
        <strain evidence="3 4">F21</strain>
    </source>
</reference>
<dbReference type="Gene3D" id="3.40.50.720">
    <property type="entry name" value="NAD(P)-binding Rossmann-like Domain"/>
    <property type="match status" value="1"/>
</dbReference>
<feature type="domain" description="Gfo/Idh/MocA-like oxidoreductase N-terminal" evidence="1">
    <location>
        <begin position="35"/>
        <end position="148"/>
    </location>
</feature>
<dbReference type="AlphaFoldDB" id="A0A6C2UDZ6"/>
<evidence type="ECO:0000313" key="3">
    <source>
        <dbReference type="EMBL" id="VGO18073.1"/>
    </source>
</evidence>
<feature type="domain" description="Gfo/Idh/MocA-like oxidoreductase bacterial type C-terminal" evidence="2">
    <location>
        <begin position="160"/>
        <end position="260"/>
    </location>
</feature>
<dbReference type="PANTHER" id="PTHR43818:SF10">
    <property type="entry name" value="NADH-DEPENDENT DEHYDROGENASE-RELATED"/>
    <property type="match status" value="1"/>
</dbReference>
<dbReference type="PROSITE" id="PS51318">
    <property type="entry name" value="TAT"/>
    <property type="match status" value="1"/>
</dbReference>
<name>A0A6C2UDZ6_9BACT</name>
<organism evidence="3 4">
    <name type="scientific">Pontiella sulfatireligans</name>
    <dbReference type="NCBI Taxonomy" id="2750658"/>
    <lineage>
        <taxon>Bacteria</taxon>
        <taxon>Pseudomonadati</taxon>
        <taxon>Kiritimatiellota</taxon>
        <taxon>Kiritimatiellia</taxon>
        <taxon>Kiritimatiellales</taxon>
        <taxon>Pontiellaceae</taxon>
        <taxon>Pontiella</taxon>
    </lineage>
</organism>
<dbReference type="RefSeq" id="WP_136059601.1">
    <property type="nucleotide sequence ID" value="NZ_CAAHFH010000001.1"/>
</dbReference>
<dbReference type="Proteomes" id="UP000346198">
    <property type="component" value="Unassembled WGS sequence"/>
</dbReference>
<evidence type="ECO:0000259" key="2">
    <source>
        <dbReference type="Pfam" id="PF19051"/>
    </source>
</evidence>
<dbReference type="InterPro" id="IPR036291">
    <property type="entry name" value="NAD(P)-bd_dom_sf"/>
</dbReference>
<keyword evidence="4" id="KW-1185">Reference proteome</keyword>
<dbReference type="InterPro" id="IPR050463">
    <property type="entry name" value="Gfo/Idh/MocA_oxidrdct_glycsds"/>
</dbReference>
<dbReference type="GO" id="GO:0000166">
    <property type="term" value="F:nucleotide binding"/>
    <property type="evidence" value="ECO:0007669"/>
    <property type="project" value="InterPro"/>
</dbReference>
<dbReference type="EMBL" id="CAAHFH010000001">
    <property type="protein sequence ID" value="VGO18073.1"/>
    <property type="molecule type" value="Genomic_DNA"/>
</dbReference>
<gene>
    <name evidence="3" type="ORF">SCARR_00124</name>
</gene>
<proteinExistence type="predicted"/>
<dbReference type="SUPFAM" id="SSF55347">
    <property type="entry name" value="Glyceraldehyde-3-phosphate dehydrogenase-like, C-terminal domain"/>
    <property type="match status" value="1"/>
</dbReference>
<sequence>MKTSRRTIVKTGAVAATAIPLFSIGKSGSSANSKLNIAMIGCSGIAQGAFMAVKEHGQNVVAMCDIDSNRFPQGHEGTPTFSDYRVMLDKMGKEIDGVVVNTPDHNHFPATIDAMQRGIHVFTQKPLTHNIWQARTLRKAKHKYGLMTCMGNQGHTGEGIRAMREMYDAGVFGQVSEVHMGHAGPQWGGKYFEKPSAMPLAKQPIPGNVNWDQWIGPAKFTEYNEIFHPQTWRGFLDYGTGQFGDWFCHTADAAVWTLDLYEPTVVECVDRKESLTGMAPDWSIVRFDFPARGNKVPCSMYWTDGTLNGGPSIKKPDDWDMGEIKGGSYWYGDKNNGYVNARSTGPRLATKAAHVEFKKGPKIEKTIPRVKGGPHIEWMQAIKGEGPEPGSNFDYAAPMSEVGLLGVLAQRFGGRIEWDSKNMRITNRPELNAFVKEPVRKGWEYGEDLWKS</sequence>
<protein>
    <recommendedName>
        <fullName evidence="5">Inositol 2-dehydrogenase</fullName>
    </recommendedName>
</protein>
<dbReference type="PANTHER" id="PTHR43818">
    <property type="entry name" value="BCDNA.GH03377"/>
    <property type="match status" value="1"/>
</dbReference>
<dbReference type="SUPFAM" id="SSF51735">
    <property type="entry name" value="NAD(P)-binding Rossmann-fold domains"/>
    <property type="match status" value="1"/>
</dbReference>
<accession>A0A6C2UDZ6</accession>
<evidence type="ECO:0000313" key="4">
    <source>
        <dbReference type="Proteomes" id="UP000346198"/>
    </source>
</evidence>
<dbReference type="Pfam" id="PF19051">
    <property type="entry name" value="GFO_IDH_MocA_C2"/>
    <property type="match status" value="1"/>
</dbReference>
<dbReference type="InterPro" id="IPR000683">
    <property type="entry name" value="Gfo/Idh/MocA-like_OxRdtase_N"/>
</dbReference>
<dbReference type="Gene3D" id="3.30.360.10">
    <property type="entry name" value="Dihydrodipicolinate Reductase, domain 2"/>
    <property type="match status" value="1"/>
</dbReference>